<evidence type="ECO:0000256" key="1">
    <source>
        <dbReference type="ARBA" id="ARBA00022605"/>
    </source>
</evidence>
<dbReference type="Pfam" id="PF00733">
    <property type="entry name" value="Asn_synthase"/>
    <property type="match status" value="1"/>
</dbReference>
<gene>
    <name evidence="6" type="primary">LOC115625986</name>
</gene>
<accession>A0A6J2TQ59</accession>
<name>A0A6J2TQ59_DROLE</name>
<dbReference type="PANTHER" id="PTHR45937:SF1">
    <property type="entry name" value="ASPARAGINE SYNTHETASE DOMAIN-CONTAINING PROTEIN 1"/>
    <property type="match status" value="1"/>
</dbReference>
<keyword evidence="1" id="KW-0028">Amino-acid biosynthesis</keyword>
<evidence type="ECO:0000256" key="2">
    <source>
        <dbReference type="ARBA" id="ARBA00022888"/>
    </source>
</evidence>
<keyword evidence="2" id="KW-0061">Asparagine biosynthesis</keyword>
<dbReference type="Pfam" id="PF13537">
    <property type="entry name" value="GATase_7"/>
    <property type="match status" value="1"/>
</dbReference>
<dbReference type="OrthoDB" id="10252281at2759"/>
<dbReference type="InterPro" id="IPR051857">
    <property type="entry name" value="Asn_synthetase_domain"/>
</dbReference>
<dbReference type="Gene3D" id="3.40.50.620">
    <property type="entry name" value="HUPs"/>
    <property type="match status" value="1"/>
</dbReference>
<dbReference type="RefSeq" id="XP_030377092.1">
    <property type="nucleotide sequence ID" value="XM_030521232.1"/>
</dbReference>
<dbReference type="InterPro" id="IPR029055">
    <property type="entry name" value="Ntn_hydrolases_N"/>
</dbReference>
<evidence type="ECO:0000259" key="4">
    <source>
        <dbReference type="PROSITE" id="PS51278"/>
    </source>
</evidence>
<feature type="domain" description="Glutamine amidotransferase type-2" evidence="4">
    <location>
        <begin position="2"/>
        <end position="200"/>
    </location>
</feature>
<keyword evidence="3" id="KW-0315">Glutamine amidotransferase</keyword>
<dbReference type="GeneID" id="115625986"/>
<evidence type="ECO:0000313" key="5">
    <source>
        <dbReference type="Proteomes" id="UP000504634"/>
    </source>
</evidence>
<reference evidence="6" key="1">
    <citation type="submission" date="2025-08" db="UniProtKB">
        <authorList>
            <consortium name="RefSeq"/>
        </authorList>
    </citation>
    <scope>IDENTIFICATION</scope>
    <source>
        <strain evidence="6">11010-0011.00</strain>
        <tissue evidence="6">Whole body</tissue>
    </source>
</reference>
<dbReference type="AlphaFoldDB" id="A0A6J2TQ59"/>
<dbReference type="Proteomes" id="UP000504634">
    <property type="component" value="Unplaced"/>
</dbReference>
<dbReference type="InterPro" id="IPR001962">
    <property type="entry name" value="Asn_synthase"/>
</dbReference>
<dbReference type="CDD" id="cd01991">
    <property type="entry name" value="Asn_synthase_B_C"/>
    <property type="match status" value="1"/>
</dbReference>
<dbReference type="SUPFAM" id="SSF56235">
    <property type="entry name" value="N-terminal nucleophile aminohydrolases (Ntn hydrolases)"/>
    <property type="match status" value="1"/>
</dbReference>
<dbReference type="PANTHER" id="PTHR45937">
    <property type="entry name" value="ASPARAGINE SYNTHETASE DOMAIN-CONTAINING PROTEIN 1"/>
    <property type="match status" value="1"/>
</dbReference>
<protein>
    <submittedName>
        <fullName evidence="6">Asparagine synthetase domain-containing protein CG17486</fullName>
    </submittedName>
</protein>
<dbReference type="GO" id="GO:0004066">
    <property type="term" value="F:asparagine synthase (glutamine-hydrolyzing) activity"/>
    <property type="evidence" value="ECO:0007669"/>
    <property type="project" value="InterPro"/>
</dbReference>
<dbReference type="InterPro" id="IPR014729">
    <property type="entry name" value="Rossmann-like_a/b/a_fold"/>
</dbReference>
<proteinExistence type="predicted"/>
<sequence>MCGIFCAVGNDNLECRLHRELQLLLQSRGPNAHEKLQLDSVLLAGYVLWQQGSCGPQKQPIVLGNWAVLFNGDFYNVDEKSTSISDSAWLAEKVAQCKGDDELLSLLQQLEGPYCLLMYNRDERVLYFGRDALGRNSLIIERQPNGLNLLSTSCYLNPEVVSLELPPLGLYKLHVDNISQCILYPWQTLNEGALKQLQNLEEAMHWKICLQSKLIAPKWLLSTVAIEAFDFYKHCTDVFNDQLYANLLNLPAVSQTLDRFDALLRRSVAARVTFTAPLCRDCLETQELIGTQCSHAKISVLYSGGIDCSILALLANEFVPAGEPIELINVAFESVAAAREDWNVPDRQTAHLSFIELKRLCPKRSWNLLEVNVKRTELQQKLATRINQLIYPLQTVLDESIGCAFWFAANAVESTARVALLGSGADELFGGYIRHRNAYRRCLADVNDEQKRQEAVLQELELDWQRISARNLARDDRIIADSGKTARAPFIEEHLVQFVRSLQPQQRSCFRLPEGVGDKLFLRLYGYRLGLRDAVLLKKRAIQFGSRIADKKQQAQQHSQYLRFGR</sequence>
<dbReference type="PROSITE" id="PS51278">
    <property type="entry name" value="GATASE_TYPE_2"/>
    <property type="match status" value="1"/>
</dbReference>
<keyword evidence="5" id="KW-1185">Reference proteome</keyword>
<evidence type="ECO:0000256" key="3">
    <source>
        <dbReference type="ARBA" id="ARBA00022962"/>
    </source>
</evidence>
<organism evidence="5 6">
    <name type="scientific">Drosophila lebanonensis</name>
    <name type="common">Fruit fly</name>
    <name type="synonym">Scaptodrosophila lebanonensis</name>
    <dbReference type="NCBI Taxonomy" id="7225"/>
    <lineage>
        <taxon>Eukaryota</taxon>
        <taxon>Metazoa</taxon>
        <taxon>Ecdysozoa</taxon>
        <taxon>Arthropoda</taxon>
        <taxon>Hexapoda</taxon>
        <taxon>Insecta</taxon>
        <taxon>Pterygota</taxon>
        <taxon>Neoptera</taxon>
        <taxon>Endopterygota</taxon>
        <taxon>Diptera</taxon>
        <taxon>Brachycera</taxon>
        <taxon>Muscomorpha</taxon>
        <taxon>Ephydroidea</taxon>
        <taxon>Drosophilidae</taxon>
        <taxon>Scaptodrosophila</taxon>
    </lineage>
</organism>
<dbReference type="SUPFAM" id="SSF52402">
    <property type="entry name" value="Adenine nucleotide alpha hydrolases-like"/>
    <property type="match status" value="1"/>
</dbReference>
<evidence type="ECO:0000313" key="6">
    <source>
        <dbReference type="RefSeq" id="XP_030377092.1"/>
    </source>
</evidence>
<dbReference type="InterPro" id="IPR017932">
    <property type="entry name" value="GATase_2_dom"/>
</dbReference>
<dbReference type="GO" id="GO:0006529">
    <property type="term" value="P:asparagine biosynthetic process"/>
    <property type="evidence" value="ECO:0007669"/>
    <property type="project" value="UniProtKB-KW"/>
</dbReference>
<dbReference type="Gene3D" id="3.60.20.10">
    <property type="entry name" value="Glutamine Phosphoribosylpyrophosphate, subunit 1, domain 1"/>
    <property type="match status" value="1"/>
</dbReference>